<dbReference type="SUPFAM" id="SSF81631">
    <property type="entry name" value="PAP/OAS1 substrate-binding domain"/>
    <property type="match status" value="1"/>
</dbReference>
<dbReference type="Pfam" id="PF13637">
    <property type="entry name" value="Ank_4"/>
    <property type="match status" value="1"/>
</dbReference>
<dbReference type="SUPFAM" id="SSF48403">
    <property type="entry name" value="Ankyrin repeat"/>
    <property type="match status" value="1"/>
</dbReference>
<dbReference type="AlphaFoldDB" id="A0A1R2BC62"/>
<dbReference type="Gene3D" id="3.30.460.10">
    <property type="entry name" value="Beta Polymerase, domain 2"/>
    <property type="match status" value="1"/>
</dbReference>
<dbReference type="InterPro" id="IPR002110">
    <property type="entry name" value="Ankyrin_rpt"/>
</dbReference>
<dbReference type="GO" id="GO:0031499">
    <property type="term" value="C:TRAMP complex"/>
    <property type="evidence" value="ECO:0007669"/>
    <property type="project" value="TreeGrafter"/>
</dbReference>
<protein>
    <recommendedName>
        <fullName evidence="2">Poly(A) RNA polymerase mitochondrial-like central palm domain-containing protein</fullName>
    </recommendedName>
</protein>
<name>A0A1R2BC62_9CILI</name>
<feature type="repeat" description="ANK" evidence="1">
    <location>
        <begin position="138"/>
        <end position="170"/>
    </location>
</feature>
<sequence length="654" mass="75527">MFRIDLLNYSELGKVSELEKFLSSNSVDKLSMSSAAMKCIEARDFTQDHIETLKLLIMHGADVNYKDQRSQNCILVACSKGHLEAVRFLLFKGASAKEIDRQHRTTIMLALLQHNSDPIELIKLLHEKDADICGKDMNSGTALHYAAMNGHKDSLEYLISQRLDVNALDINNDTPLHLAFRHDRKSCIDVLIQLADKSIKNCKGKTPIEEAHGKSLAMVSSKKYVSKDEAWDTRRGRGGKRGGKGFKKKLDRELGECSKCRQMAEVFCLDCVPTLSQFIDRIQESADKRKQQETEECLRVTILKCKVLEKENNEYKEALANQSNSYNLKVKKTAIYLKYNKDKSFEQIKDQLQADITQFVRDQERWFSRVEQCYSEAVTTFKSLIQDSVRGCNIEIFGSYATGLLLPYSDIDMVIQNISTPTLQILKDLIPKIEKNLTVKKSDKIFTATIPLLKIHTEIKGQEVKVDITVQEPKHKGVECTQLVKKYLGIYSTIKSVYMILKQLMYFCNFHEPFKGGISSYGLFLLLVYLYQENMNDWNFANYEKQKSEAEILIKFFEFYLSGHINNKYVLIDYEGWDNREFKNKTVHNGFMIPDPLNPSNNVIHNMKQEKFMFILQTAYAYVFRQCYCECQDCANILSRLLYESRFNILTYPE</sequence>
<dbReference type="InterPro" id="IPR045862">
    <property type="entry name" value="Trf4-like"/>
</dbReference>
<evidence type="ECO:0000259" key="2">
    <source>
        <dbReference type="Pfam" id="PF22600"/>
    </source>
</evidence>
<dbReference type="SUPFAM" id="SSF81301">
    <property type="entry name" value="Nucleotidyltransferase"/>
    <property type="match status" value="1"/>
</dbReference>
<keyword evidence="1" id="KW-0040">ANK repeat</keyword>
<dbReference type="Proteomes" id="UP000187209">
    <property type="component" value="Unassembled WGS sequence"/>
</dbReference>
<dbReference type="GO" id="GO:0003729">
    <property type="term" value="F:mRNA binding"/>
    <property type="evidence" value="ECO:0007669"/>
    <property type="project" value="TreeGrafter"/>
</dbReference>
<dbReference type="Gene3D" id="1.25.40.20">
    <property type="entry name" value="Ankyrin repeat-containing domain"/>
    <property type="match status" value="2"/>
</dbReference>
<dbReference type="GO" id="GO:0005730">
    <property type="term" value="C:nucleolus"/>
    <property type="evidence" value="ECO:0007669"/>
    <property type="project" value="TreeGrafter"/>
</dbReference>
<feature type="domain" description="Poly(A) RNA polymerase mitochondrial-like central palm" evidence="2">
    <location>
        <begin position="374"/>
        <end position="487"/>
    </location>
</feature>
<dbReference type="PANTHER" id="PTHR23092">
    <property type="entry name" value="POLY(A) RNA POLYMERASE"/>
    <property type="match status" value="1"/>
</dbReference>
<dbReference type="PROSITE" id="PS50297">
    <property type="entry name" value="ANK_REP_REGION"/>
    <property type="match status" value="1"/>
</dbReference>
<keyword evidence="4" id="KW-1185">Reference proteome</keyword>
<dbReference type="EMBL" id="MPUH01000767">
    <property type="protein sequence ID" value="OMJ74210.1"/>
    <property type="molecule type" value="Genomic_DNA"/>
</dbReference>
<evidence type="ECO:0000313" key="3">
    <source>
        <dbReference type="EMBL" id="OMJ74210.1"/>
    </source>
</evidence>
<dbReference type="Pfam" id="PF12796">
    <property type="entry name" value="Ank_2"/>
    <property type="match status" value="1"/>
</dbReference>
<dbReference type="GO" id="GO:0031123">
    <property type="term" value="P:RNA 3'-end processing"/>
    <property type="evidence" value="ECO:0007669"/>
    <property type="project" value="TreeGrafter"/>
</dbReference>
<proteinExistence type="predicted"/>
<dbReference type="Pfam" id="PF22600">
    <property type="entry name" value="MTPAP-like_central"/>
    <property type="match status" value="1"/>
</dbReference>
<organism evidence="3 4">
    <name type="scientific">Stentor coeruleus</name>
    <dbReference type="NCBI Taxonomy" id="5963"/>
    <lineage>
        <taxon>Eukaryota</taxon>
        <taxon>Sar</taxon>
        <taxon>Alveolata</taxon>
        <taxon>Ciliophora</taxon>
        <taxon>Postciliodesmatophora</taxon>
        <taxon>Heterotrichea</taxon>
        <taxon>Heterotrichida</taxon>
        <taxon>Stentoridae</taxon>
        <taxon>Stentor</taxon>
    </lineage>
</organism>
<dbReference type="InterPro" id="IPR054708">
    <property type="entry name" value="MTPAP-like_central"/>
</dbReference>
<evidence type="ECO:0000313" key="4">
    <source>
        <dbReference type="Proteomes" id="UP000187209"/>
    </source>
</evidence>
<dbReference type="OrthoDB" id="286464at2759"/>
<accession>A0A1R2BC62</accession>
<dbReference type="Gene3D" id="1.10.1410.10">
    <property type="match status" value="1"/>
</dbReference>
<reference evidence="3 4" key="1">
    <citation type="submission" date="2016-11" db="EMBL/GenBank/DDBJ databases">
        <title>The macronuclear genome of Stentor coeruleus: a giant cell with tiny introns.</title>
        <authorList>
            <person name="Slabodnick M."/>
            <person name="Ruby J.G."/>
            <person name="Reiff S.B."/>
            <person name="Swart E.C."/>
            <person name="Gosai S."/>
            <person name="Prabakaran S."/>
            <person name="Witkowska E."/>
            <person name="Larue G.E."/>
            <person name="Fisher S."/>
            <person name="Freeman R.M."/>
            <person name="Gunawardena J."/>
            <person name="Chu W."/>
            <person name="Stover N.A."/>
            <person name="Gregory B.D."/>
            <person name="Nowacki M."/>
            <person name="Derisi J."/>
            <person name="Roy S.W."/>
            <person name="Marshall W.F."/>
            <person name="Sood P."/>
        </authorList>
    </citation>
    <scope>NUCLEOTIDE SEQUENCE [LARGE SCALE GENOMIC DNA]</scope>
    <source>
        <strain evidence="3">WM001</strain>
    </source>
</reference>
<dbReference type="InterPro" id="IPR043519">
    <property type="entry name" value="NT_sf"/>
</dbReference>
<evidence type="ECO:0000256" key="1">
    <source>
        <dbReference type="PROSITE-ProRule" id="PRU00023"/>
    </source>
</evidence>
<dbReference type="GO" id="GO:0043634">
    <property type="term" value="P:polyadenylation-dependent ncRNA catabolic process"/>
    <property type="evidence" value="ECO:0007669"/>
    <property type="project" value="TreeGrafter"/>
</dbReference>
<dbReference type="PANTHER" id="PTHR23092:SF15">
    <property type="entry name" value="INACTIVE NON-CANONICAL POLY(A) RNA POLYMERASE PROTEIN TRF4-2-RELATED"/>
    <property type="match status" value="1"/>
</dbReference>
<gene>
    <name evidence="3" type="ORF">SteCoe_26936</name>
</gene>
<comment type="caution">
    <text evidence="3">The sequence shown here is derived from an EMBL/GenBank/DDBJ whole genome shotgun (WGS) entry which is preliminary data.</text>
</comment>
<dbReference type="SMART" id="SM00248">
    <property type="entry name" value="ANK"/>
    <property type="match status" value="5"/>
</dbReference>
<dbReference type="CDD" id="cd05402">
    <property type="entry name" value="NT_PAP_TUTase"/>
    <property type="match status" value="1"/>
</dbReference>
<dbReference type="GO" id="GO:1990817">
    <property type="term" value="F:poly(A) RNA polymerase activity"/>
    <property type="evidence" value="ECO:0007669"/>
    <property type="project" value="InterPro"/>
</dbReference>
<dbReference type="InterPro" id="IPR036770">
    <property type="entry name" value="Ankyrin_rpt-contain_sf"/>
</dbReference>
<dbReference type="PROSITE" id="PS50088">
    <property type="entry name" value="ANK_REPEAT"/>
    <property type="match status" value="1"/>
</dbReference>